<gene>
    <name evidence="1" type="ordered locus">SPO3568</name>
</gene>
<dbReference type="eggNOG" id="ENOG5032GYH">
    <property type="taxonomic scope" value="Bacteria"/>
</dbReference>
<name>Q5LMJ5_RUEPO</name>
<evidence type="ECO:0000313" key="1">
    <source>
        <dbReference type="EMBL" id="AAV96793.1"/>
    </source>
</evidence>
<dbReference type="Proteomes" id="UP000001023">
    <property type="component" value="Chromosome"/>
</dbReference>
<dbReference type="STRING" id="246200.SPO3568"/>
<dbReference type="AlphaFoldDB" id="Q5LMJ5"/>
<dbReference type="KEGG" id="sil:SPO3568"/>
<sequence length="191" mass="21031">MCPGLHLCLWHARICGYQGFRHSFPGVSPMTRILALVLAAATATAAWSQELIDKGFVHGWNLMVDPALGNGCLIQTVYEDLSVVRLGYDRTGNRGYFTVFNKNWGSIEDGGSYPITFDLDGERFEATAIGANKGKVRGATVFFTDREFVHAIAQRKVMTVYGAEGQQVMAIDLKGTSKALEYARECQKAQN</sequence>
<dbReference type="HOGENOM" id="CLU_134419_0_0_5"/>
<organism evidence="1 2">
    <name type="scientific">Ruegeria pomeroyi (strain ATCC 700808 / DSM 15171 / DSS-3)</name>
    <name type="common">Silicibacter pomeroyi</name>
    <dbReference type="NCBI Taxonomy" id="246200"/>
    <lineage>
        <taxon>Bacteria</taxon>
        <taxon>Pseudomonadati</taxon>
        <taxon>Pseudomonadota</taxon>
        <taxon>Alphaproteobacteria</taxon>
        <taxon>Rhodobacterales</taxon>
        <taxon>Roseobacteraceae</taxon>
        <taxon>Ruegeria</taxon>
    </lineage>
</organism>
<evidence type="ECO:0000313" key="2">
    <source>
        <dbReference type="Proteomes" id="UP000001023"/>
    </source>
</evidence>
<dbReference type="EMBL" id="CP000031">
    <property type="protein sequence ID" value="AAV96793.1"/>
    <property type="molecule type" value="Genomic_DNA"/>
</dbReference>
<accession>Q5LMJ5</accession>
<protein>
    <submittedName>
        <fullName evidence="1">Uncharacterized protein</fullName>
    </submittedName>
</protein>
<proteinExistence type="predicted"/>
<dbReference type="PaxDb" id="246200-SPO3568"/>
<reference evidence="1 2" key="2">
    <citation type="journal article" date="2014" name="Stand. Genomic Sci.">
        <title>An updated genome annotation for the model marine bacterium Ruegeria pomeroyi DSS-3.</title>
        <authorList>
            <person name="Rivers A.R."/>
            <person name="Smith C.B."/>
            <person name="Moran M.A."/>
        </authorList>
    </citation>
    <scope>GENOME REANNOTATION</scope>
    <source>
        <strain evidence="2">ATCC 700808 / DSM 15171 / DSS-3</strain>
    </source>
</reference>
<reference evidence="1 2" key="1">
    <citation type="journal article" date="2004" name="Nature">
        <title>Genome sequence of Silicibacter pomeroyi reveals adaptations to the marine environment.</title>
        <authorList>
            <person name="Moran M.A."/>
            <person name="Buchan A."/>
            <person name="Gonzalez J.M."/>
            <person name="Heidelberg J.F."/>
            <person name="Whitman W.B."/>
            <person name="Kiene R.P."/>
            <person name="Henriksen J.R."/>
            <person name="King G.M."/>
            <person name="Belas R."/>
            <person name="Fuqua C."/>
            <person name="Brinkac L."/>
            <person name="Lewis M."/>
            <person name="Johri S."/>
            <person name="Weaver B."/>
            <person name="Pai G."/>
            <person name="Eisen J.A."/>
            <person name="Rahe E."/>
            <person name="Sheldon W.M."/>
            <person name="Ye W."/>
            <person name="Miller T.R."/>
            <person name="Carlton J."/>
            <person name="Rasko D.A."/>
            <person name="Paulsen I.T."/>
            <person name="Ren Q."/>
            <person name="Daugherty S.C."/>
            <person name="Deboy R.T."/>
            <person name="Dodson R.J."/>
            <person name="Durkin A.S."/>
            <person name="Madupu R."/>
            <person name="Nelson W.C."/>
            <person name="Sullivan S.A."/>
            <person name="Rosovitz M.J."/>
            <person name="Haft D.H."/>
            <person name="Selengut J."/>
            <person name="Ward N."/>
        </authorList>
    </citation>
    <scope>NUCLEOTIDE SEQUENCE [LARGE SCALE GENOMIC DNA]</scope>
    <source>
        <strain evidence="2">ATCC 700808 / DSM 15171 / DSS-3</strain>
    </source>
</reference>
<keyword evidence="2" id="KW-1185">Reference proteome</keyword>